<feature type="transmembrane region" description="Helical" evidence="1">
    <location>
        <begin position="27"/>
        <end position="46"/>
    </location>
</feature>
<dbReference type="Pfam" id="PF01368">
    <property type="entry name" value="DHH"/>
    <property type="match status" value="1"/>
</dbReference>
<evidence type="ECO:0000259" key="2">
    <source>
        <dbReference type="Pfam" id="PF01368"/>
    </source>
</evidence>
<dbReference type="InterPro" id="IPR003156">
    <property type="entry name" value="DHHA1_dom"/>
</dbReference>
<dbReference type="PANTHER" id="PTHR47618">
    <property type="entry name" value="BIFUNCTIONAL OLIGORIBONUCLEASE AND PAP PHOSPHATASE NRNA"/>
    <property type="match status" value="1"/>
</dbReference>
<dbReference type="InterPro" id="IPR051319">
    <property type="entry name" value="Oligoribo/pAp-PDE_c-di-AMP_PDE"/>
</dbReference>
<keyword evidence="1" id="KW-0812">Transmembrane</keyword>
<dbReference type="InterPro" id="IPR038763">
    <property type="entry name" value="DHH_sf"/>
</dbReference>
<comment type="caution">
    <text evidence="4">The sequence shown here is derived from an EMBL/GenBank/DDBJ whole genome shotgun (WGS) entry which is preliminary data.</text>
</comment>
<dbReference type="InterPro" id="IPR001667">
    <property type="entry name" value="DDH_dom"/>
</dbReference>
<reference evidence="4 5" key="1">
    <citation type="submission" date="2019-11" db="EMBL/GenBank/DDBJ databases">
        <title>Whole genome sequence of Haloferax sp. MBLA0078.</title>
        <authorList>
            <person name="Seo M.-J."/>
            <person name="Cho E.-S."/>
        </authorList>
    </citation>
    <scope>NUCLEOTIDE SEQUENCE [LARGE SCALE GENOMIC DNA]</scope>
    <source>
        <strain evidence="4 5">MBLA0078</strain>
    </source>
</reference>
<evidence type="ECO:0000313" key="5">
    <source>
        <dbReference type="Proteomes" id="UP000443423"/>
    </source>
</evidence>
<dbReference type="RefSeq" id="WP_151110091.1">
    <property type="nucleotide sequence ID" value="NZ_WKJQ01000001.1"/>
</dbReference>
<keyword evidence="5" id="KW-1185">Reference proteome</keyword>
<keyword evidence="1" id="KW-0472">Membrane</keyword>
<accession>A0A6A8G7D6</accession>
<proteinExistence type="predicted"/>
<evidence type="ECO:0000256" key="1">
    <source>
        <dbReference type="SAM" id="Phobius"/>
    </source>
</evidence>
<dbReference type="SUPFAM" id="SSF64182">
    <property type="entry name" value="DHH phosphoesterases"/>
    <property type="match status" value="1"/>
</dbReference>
<protein>
    <submittedName>
        <fullName evidence="4">Bifunctional oligoribonuclease/PAP phosphatase NrnA</fullName>
    </submittedName>
</protein>
<feature type="domain" description="DHHA1" evidence="3">
    <location>
        <begin position="281"/>
        <end position="363"/>
    </location>
</feature>
<evidence type="ECO:0000313" key="4">
    <source>
        <dbReference type="EMBL" id="MRW96046.1"/>
    </source>
</evidence>
<name>A0A6A8G7D6_9EURY</name>
<evidence type="ECO:0000259" key="3">
    <source>
        <dbReference type="Pfam" id="PF02272"/>
    </source>
</evidence>
<feature type="domain" description="DDH" evidence="2">
    <location>
        <begin position="66"/>
        <end position="199"/>
    </location>
</feature>
<dbReference type="GO" id="GO:0003676">
    <property type="term" value="F:nucleic acid binding"/>
    <property type="evidence" value="ECO:0007669"/>
    <property type="project" value="InterPro"/>
</dbReference>
<dbReference type="Pfam" id="PF02272">
    <property type="entry name" value="DHHA1"/>
    <property type="match status" value="1"/>
</dbReference>
<dbReference type="PANTHER" id="PTHR47618:SF1">
    <property type="entry name" value="BIFUNCTIONAL OLIGORIBONUCLEASE AND PAP PHOSPHATASE NRNA"/>
    <property type="match status" value="1"/>
</dbReference>
<sequence>MVGSVGQYDSGEMFESIGSFVSTHPELAAAIVVGFGAVILALYAAIRFKRPMGTRFVEALEDVEEVAVLMHPNPDPDAMAAAIGVACLAEQVGTTPTIQFAGQIRHQENRAFRTVLDLDLDAIDHVSDLAAEAVVLVDHNTPRGFAGAEGVLPYAVIDHHPGDGTGEAFTDVRTDYGACSSIVAEYFRDVGAKPVPPDMHASEVNSTYTVPSQVATGLVYGILTDTKHLTAGCSSADFDAAGYLFPGVNEDHLDRIANPEVSREVLEAKARAIAGRDVRGPFAVADIGTISNVDAIPQAADELIQLEGVTAAVVCGERDSNVYLSGRSRDDRVHMGRTLEAALSDYRGASAGGHARMGGGQILRPDTIADGGNGSGIARDELIENIFEALTGDI</sequence>
<dbReference type="Proteomes" id="UP000443423">
    <property type="component" value="Unassembled WGS sequence"/>
</dbReference>
<dbReference type="Gene3D" id="3.90.1640.10">
    <property type="entry name" value="inorganic pyrophosphatase (n-terminal core)"/>
    <property type="match status" value="1"/>
</dbReference>
<gene>
    <name evidence="4" type="ORF">GJR99_05565</name>
</gene>
<dbReference type="OrthoDB" id="194842at2157"/>
<organism evidence="4 5">
    <name type="scientific">Haloferax marinum</name>
    <dbReference type="NCBI Taxonomy" id="2666143"/>
    <lineage>
        <taxon>Archaea</taxon>
        <taxon>Methanobacteriati</taxon>
        <taxon>Methanobacteriota</taxon>
        <taxon>Stenosarchaea group</taxon>
        <taxon>Halobacteria</taxon>
        <taxon>Halobacteriales</taxon>
        <taxon>Haloferacaceae</taxon>
        <taxon>Haloferax</taxon>
    </lineage>
</organism>
<dbReference type="AlphaFoldDB" id="A0A6A8G7D6"/>
<keyword evidence="1" id="KW-1133">Transmembrane helix</keyword>
<dbReference type="EMBL" id="WKJQ01000001">
    <property type="protein sequence ID" value="MRW96046.1"/>
    <property type="molecule type" value="Genomic_DNA"/>
</dbReference>